<keyword evidence="1" id="KW-0812">Transmembrane</keyword>
<sequence length="215" mass="23060">MTLALGRVPVQPDAPTARRWAQQELTDPVYHRGRSLLERIVDWIAQQLSGLHTAGLPAPAAVLVVVAVLAVIAAVAFWVAGPVRRNHRSPRTRGVLAHDDRRSAARMRADADAAAARGDWSTAVVERFRAIVRSLEERAVLDELPGRTAHEAAGEAGGRLPTVSAELSRAAQLFDDVAYGDAHPSAGDDAALRDVDRRVAAARRESRPSLAGATR</sequence>
<evidence type="ECO:0000256" key="1">
    <source>
        <dbReference type="SAM" id="Phobius"/>
    </source>
</evidence>
<keyword evidence="1" id="KW-0472">Membrane</keyword>
<keyword evidence="1" id="KW-1133">Transmembrane helix</keyword>
<dbReference type="RefSeq" id="WP_289453537.1">
    <property type="nucleotide sequence ID" value="NZ_JAUCGQ010000001.1"/>
</dbReference>
<evidence type="ECO:0000313" key="4">
    <source>
        <dbReference type="Proteomes" id="UP001529338"/>
    </source>
</evidence>
<comment type="caution">
    <text evidence="3">The sequence shown here is derived from an EMBL/GenBank/DDBJ whole genome shotgun (WGS) entry which is preliminary data.</text>
</comment>
<gene>
    <name evidence="3" type="ORF">QRT04_03535</name>
</gene>
<dbReference type="EMBL" id="JAUCGQ010000001">
    <property type="protein sequence ID" value="MDM7853992.1"/>
    <property type="molecule type" value="Genomic_DNA"/>
</dbReference>
<evidence type="ECO:0000313" key="3">
    <source>
        <dbReference type="EMBL" id="MDM7853992.1"/>
    </source>
</evidence>
<organism evidence="3 4">
    <name type="scientific">Cellulomonas alba</name>
    <dbReference type="NCBI Taxonomy" id="3053467"/>
    <lineage>
        <taxon>Bacteria</taxon>
        <taxon>Bacillati</taxon>
        <taxon>Actinomycetota</taxon>
        <taxon>Actinomycetes</taxon>
        <taxon>Micrococcales</taxon>
        <taxon>Cellulomonadaceae</taxon>
        <taxon>Cellulomonas</taxon>
    </lineage>
</organism>
<protein>
    <submittedName>
        <fullName evidence="3">DUF4129 domain-containing protein</fullName>
    </submittedName>
</protein>
<keyword evidence="4" id="KW-1185">Reference proteome</keyword>
<feature type="domain" description="Protein-glutamine gamma-glutamyltransferase-like C-terminal" evidence="2">
    <location>
        <begin position="127"/>
        <end position="197"/>
    </location>
</feature>
<dbReference type="Proteomes" id="UP001529338">
    <property type="component" value="Unassembled WGS sequence"/>
</dbReference>
<feature type="transmembrane region" description="Helical" evidence="1">
    <location>
        <begin position="58"/>
        <end position="81"/>
    </location>
</feature>
<proteinExistence type="predicted"/>
<evidence type="ECO:0000259" key="2">
    <source>
        <dbReference type="Pfam" id="PF13559"/>
    </source>
</evidence>
<accession>A0ABT7SCT1</accession>
<dbReference type="Pfam" id="PF13559">
    <property type="entry name" value="DUF4129"/>
    <property type="match status" value="1"/>
</dbReference>
<dbReference type="InterPro" id="IPR025403">
    <property type="entry name" value="TgpA-like_C"/>
</dbReference>
<name>A0ABT7SCT1_9CELL</name>
<reference evidence="3 4" key="1">
    <citation type="submission" date="2023-06" db="EMBL/GenBank/DDBJ databases">
        <title>Cellulomonas sp. MW4 Whole genome sequence.</title>
        <authorList>
            <person name="Park S."/>
        </authorList>
    </citation>
    <scope>NUCLEOTIDE SEQUENCE [LARGE SCALE GENOMIC DNA]</scope>
    <source>
        <strain evidence="3 4">MW4</strain>
    </source>
</reference>